<dbReference type="FunFam" id="1.20.1270.60:FF:000042">
    <property type="entry name" value="Vacuolar targeting protein Atg24"/>
    <property type="match status" value="1"/>
</dbReference>
<feature type="domain" description="PX" evidence="20">
    <location>
        <begin position="65"/>
        <end position="187"/>
    </location>
</feature>
<dbReference type="GO" id="GO:0006914">
    <property type="term" value="P:autophagy"/>
    <property type="evidence" value="ECO:0007669"/>
    <property type="project" value="UniProtKB-KW"/>
</dbReference>
<feature type="region of interest" description="Disordered" evidence="19">
    <location>
        <begin position="884"/>
        <end position="912"/>
    </location>
</feature>
<dbReference type="FunFam" id="3.50.50.60:FF:000064">
    <property type="entry name" value="Thioredoxin reductase"/>
    <property type="match status" value="1"/>
</dbReference>
<sequence>MEHDDFANVSWQSDPAGGGAPIPAASPGADHEGTAPGNTNGRRHAGGQPGQNADPLDLAGVGDGILECTVTSPLKENDGSKDAYVSYLVTTNTTFPSFQKPTTSVRRRFTDFVFLYKTLCKEYPASAVPPLPDKHKMEYVRGDRFGPDFTSRRANSLHRFLSRLALHPTLRRSALLIIFLESTDWNATMKTRPQRGSSASEQGAAGVFDNFTDTFINAFTKVHKPDKRFIEVREKSDKLDEDLGHVEKIVARVARREGDLETDYKDLAEQFQRLITLEPGVEPSVRAFAASVEDTSAGMKSLKEHTDQDYLGSLRDMQAYSTALKNLLKAREQKQLDFEQLTEYLTKSTSDRDILASPGGSLTGTAGFIRSKIEDVRGVDHEQSRRERLRKLEIRIEDLTREVEEAKKTTEAFDEEVVREVAEFERIKRLEFKTQFGSLADAHVEFYEKTIGIWEQYIKEMENLGAPIALIEFYNLISCLHSSKAETGQNLRDFNQPPVLAGLHNYQQLHRIENAAKLFSSALKRTLRSGVSGIGIAAAASLQQKPSIKQNNSISGATSLLGRSTERRMHSKVVIIGSGPAAHTAAVYLARAELKPVLYEGFLANGIAAGGQLTTTTDVENYPGFPDGIGGAELMDAMRKQSERFGTEIITETVAKVDLSKRPFKYWNEYAEDKDPNTADAIIIATGASARRLGLTGEETYWQNGISACAVCDGAVPIFRNKPLIVIGGGDSAAEEAMFLTKYGSHVTVLVRRDVLRASKTMAKRLLANKKVTVKFNTVGTEIKGNDKGLMSHMVIKNVKTGEEETMEANGLFYAVGHDPATALVKGQIDTDEEGYIVTKPGTSYTNIEGVFAAGDVQDKRYRQAITSAAALEAEKFLAELEDGENELDKEEENAEKGSNVVVPEYRSNPLL</sequence>
<dbReference type="PANTHER" id="PTHR48105">
    <property type="entry name" value="THIOREDOXIN REDUCTASE 1-RELATED-RELATED"/>
    <property type="match status" value="1"/>
</dbReference>
<dbReference type="Gene3D" id="3.30.1520.10">
    <property type="entry name" value="Phox-like domain"/>
    <property type="match status" value="1"/>
</dbReference>
<dbReference type="InterPro" id="IPR008255">
    <property type="entry name" value="Pyr_nucl-diS_OxRdtase_2_AS"/>
</dbReference>
<evidence type="ECO:0000256" key="12">
    <source>
        <dbReference type="ARBA" id="ARBA00023006"/>
    </source>
</evidence>
<evidence type="ECO:0000256" key="16">
    <source>
        <dbReference type="ARBA" id="ARBA00023284"/>
    </source>
</evidence>
<evidence type="ECO:0000256" key="2">
    <source>
        <dbReference type="ARBA" id="ARBA00004496"/>
    </source>
</evidence>
<dbReference type="CDD" id="cd06863">
    <property type="entry name" value="PX_Atg24p"/>
    <property type="match status" value="1"/>
</dbReference>
<dbReference type="AlphaFoldDB" id="A0A8H4VWU3"/>
<evidence type="ECO:0000256" key="6">
    <source>
        <dbReference type="ARBA" id="ARBA00022490"/>
    </source>
</evidence>
<feature type="region of interest" description="Disordered" evidence="19">
    <location>
        <begin position="1"/>
        <end position="58"/>
    </location>
</feature>
<keyword evidence="16 17" id="KW-0676">Redox-active center</keyword>
<evidence type="ECO:0000256" key="7">
    <source>
        <dbReference type="ARBA" id="ARBA00022630"/>
    </source>
</evidence>
<dbReference type="Pfam" id="PF00787">
    <property type="entry name" value="PX"/>
    <property type="match status" value="1"/>
</dbReference>
<keyword evidence="18" id="KW-0175">Coiled coil</keyword>
<dbReference type="EC" id="1.8.1.9" evidence="17"/>
<dbReference type="InterPro" id="IPR001683">
    <property type="entry name" value="PX_dom"/>
</dbReference>
<evidence type="ECO:0000256" key="18">
    <source>
        <dbReference type="SAM" id="Coils"/>
    </source>
</evidence>
<dbReference type="EMBL" id="JAAMPI010001340">
    <property type="protein sequence ID" value="KAF4625588.1"/>
    <property type="molecule type" value="Genomic_DNA"/>
</dbReference>
<protein>
    <recommendedName>
        <fullName evidence="17">Thioredoxin reductase</fullName>
        <ecNumber evidence="17">1.8.1.9</ecNumber>
    </recommendedName>
</protein>
<dbReference type="InterPro" id="IPR005982">
    <property type="entry name" value="Thioredox_Rdtase"/>
</dbReference>
<keyword evidence="15" id="KW-1015">Disulfide bond</keyword>
<dbReference type="CDD" id="cd07628">
    <property type="entry name" value="BAR_Atg24p"/>
    <property type="match status" value="1"/>
</dbReference>
<evidence type="ECO:0000256" key="13">
    <source>
        <dbReference type="ARBA" id="ARBA00023121"/>
    </source>
</evidence>
<evidence type="ECO:0000256" key="17">
    <source>
        <dbReference type="RuleBase" id="RU003881"/>
    </source>
</evidence>
<evidence type="ECO:0000256" key="14">
    <source>
        <dbReference type="ARBA" id="ARBA00023136"/>
    </source>
</evidence>
<comment type="subcellular location">
    <subcellularLocation>
        <location evidence="2">Cytoplasm</location>
    </subcellularLocation>
    <subcellularLocation>
        <location evidence="1">Endosome membrane</location>
        <topology evidence="1">Peripheral membrane protein</topology>
    </subcellularLocation>
</comment>
<reference evidence="21 22" key="1">
    <citation type="submission" date="2020-03" db="EMBL/GenBank/DDBJ databases">
        <title>Draft Genome Sequence of Cudoniella acicularis.</title>
        <authorList>
            <person name="Buettner E."/>
            <person name="Kellner H."/>
        </authorList>
    </citation>
    <scope>NUCLEOTIDE SEQUENCE [LARGE SCALE GENOMIC DNA]</scope>
    <source>
        <strain evidence="21 22">DSM 108380</strain>
    </source>
</reference>
<keyword evidence="13" id="KW-0446">Lipid-binding</keyword>
<organism evidence="21 22">
    <name type="scientific">Cudoniella acicularis</name>
    <dbReference type="NCBI Taxonomy" id="354080"/>
    <lineage>
        <taxon>Eukaryota</taxon>
        <taxon>Fungi</taxon>
        <taxon>Dikarya</taxon>
        <taxon>Ascomycota</taxon>
        <taxon>Pezizomycotina</taxon>
        <taxon>Leotiomycetes</taxon>
        <taxon>Helotiales</taxon>
        <taxon>Tricladiaceae</taxon>
        <taxon>Cudoniella</taxon>
    </lineage>
</organism>
<keyword evidence="22" id="KW-1185">Reference proteome</keyword>
<evidence type="ECO:0000256" key="8">
    <source>
        <dbReference type="ARBA" id="ARBA00022753"/>
    </source>
</evidence>
<dbReference type="InterPro" id="IPR027267">
    <property type="entry name" value="AH/BAR_dom_sf"/>
</dbReference>
<evidence type="ECO:0000256" key="1">
    <source>
        <dbReference type="ARBA" id="ARBA00004481"/>
    </source>
</evidence>
<keyword evidence="8" id="KW-0967">Endosome</keyword>
<dbReference type="PRINTS" id="PR00368">
    <property type="entry name" value="FADPNR"/>
</dbReference>
<evidence type="ECO:0000313" key="21">
    <source>
        <dbReference type="EMBL" id="KAF4625588.1"/>
    </source>
</evidence>
<proteinExistence type="inferred from homology"/>
<dbReference type="SUPFAM" id="SSF51905">
    <property type="entry name" value="FAD/NAD(P)-binding domain"/>
    <property type="match status" value="1"/>
</dbReference>
<gene>
    <name evidence="21" type="ORF">G7Y89_g12577</name>
</gene>
<comment type="cofactor">
    <cofactor evidence="17">
        <name>FAD</name>
        <dbReference type="ChEBI" id="CHEBI:57692"/>
    </cofactor>
    <text evidence="17">Binds 1 FAD per subunit.</text>
</comment>
<evidence type="ECO:0000313" key="22">
    <source>
        <dbReference type="Proteomes" id="UP000566819"/>
    </source>
</evidence>
<dbReference type="SUPFAM" id="SSF64268">
    <property type="entry name" value="PX domain"/>
    <property type="match status" value="1"/>
</dbReference>
<keyword evidence="6" id="KW-0963">Cytoplasm</keyword>
<dbReference type="PROSITE" id="PS50195">
    <property type="entry name" value="PX"/>
    <property type="match status" value="1"/>
</dbReference>
<feature type="compositionally biased region" description="Acidic residues" evidence="19">
    <location>
        <begin position="884"/>
        <end position="894"/>
    </location>
</feature>
<dbReference type="SMART" id="SM00312">
    <property type="entry name" value="PX"/>
    <property type="match status" value="1"/>
</dbReference>
<dbReference type="InterPro" id="IPR036188">
    <property type="entry name" value="FAD/NAD-bd_sf"/>
</dbReference>
<evidence type="ECO:0000256" key="11">
    <source>
        <dbReference type="ARBA" id="ARBA00023002"/>
    </source>
</evidence>
<name>A0A8H4VWU3_9HELO</name>
<evidence type="ECO:0000256" key="15">
    <source>
        <dbReference type="ARBA" id="ARBA00023157"/>
    </source>
</evidence>
<dbReference type="Gene3D" id="3.50.50.60">
    <property type="entry name" value="FAD/NAD(P)-binding domain"/>
    <property type="match status" value="2"/>
</dbReference>
<dbReference type="InterPro" id="IPR050097">
    <property type="entry name" value="Ferredoxin-NADP_redctase_2"/>
</dbReference>
<dbReference type="GO" id="GO:0010008">
    <property type="term" value="C:endosome membrane"/>
    <property type="evidence" value="ECO:0007669"/>
    <property type="project" value="UniProtKB-SubCell"/>
</dbReference>
<keyword evidence="7 17" id="KW-0285">Flavoprotein</keyword>
<keyword evidence="14" id="KW-0472">Membrane</keyword>
<dbReference type="InterPro" id="IPR036871">
    <property type="entry name" value="PX_dom_sf"/>
</dbReference>
<keyword evidence="12" id="KW-0072">Autophagy</keyword>
<dbReference type="GO" id="GO:0004791">
    <property type="term" value="F:thioredoxin-disulfide reductase (NADPH) activity"/>
    <property type="evidence" value="ECO:0007669"/>
    <property type="project" value="UniProtKB-EC"/>
</dbReference>
<keyword evidence="9 17" id="KW-0274">FAD</keyword>
<keyword evidence="10 17" id="KW-0521">NADP</keyword>
<dbReference type="Pfam" id="PF07992">
    <property type="entry name" value="Pyr_redox_2"/>
    <property type="match status" value="1"/>
</dbReference>
<comment type="catalytic activity">
    <reaction evidence="17">
        <text>[thioredoxin]-dithiol + NADP(+) = [thioredoxin]-disulfide + NADPH + H(+)</text>
        <dbReference type="Rhea" id="RHEA:20345"/>
        <dbReference type="Rhea" id="RHEA-COMP:10698"/>
        <dbReference type="Rhea" id="RHEA-COMP:10700"/>
        <dbReference type="ChEBI" id="CHEBI:15378"/>
        <dbReference type="ChEBI" id="CHEBI:29950"/>
        <dbReference type="ChEBI" id="CHEBI:50058"/>
        <dbReference type="ChEBI" id="CHEBI:57783"/>
        <dbReference type="ChEBI" id="CHEBI:58349"/>
        <dbReference type="EC" id="1.8.1.9"/>
    </reaction>
</comment>
<dbReference type="PROSITE" id="PS00573">
    <property type="entry name" value="PYRIDINE_REDOX_2"/>
    <property type="match status" value="1"/>
</dbReference>
<dbReference type="InterPro" id="IPR023753">
    <property type="entry name" value="FAD/NAD-binding_dom"/>
</dbReference>
<keyword evidence="11 17" id="KW-0560">Oxidoreductase</keyword>
<comment type="caution">
    <text evidence="21">The sequence shown here is derived from an EMBL/GenBank/DDBJ whole genome shotgun (WGS) entry which is preliminary data.</text>
</comment>
<evidence type="ECO:0000256" key="3">
    <source>
        <dbReference type="ARBA" id="ARBA00009333"/>
    </source>
</evidence>
<dbReference type="SUPFAM" id="SSF103657">
    <property type="entry name" value="BAR/IMD domain-like"/>
    <property type="match status" value="1"/>
</dbReference>
<evidence type="ECO:0000256" key="9">
    <source>
        <dbReference type="ARBA" id="ARBA00022827"/>
    </source>
</evidence>
<dbReference type="PRINTS" id="PR00469">
    <property type="entry name" value="PNDRDTASEII"/>
</dbReference>
<evidence type="ECO:0000256" key="19">
    <source>
        <dbReference type="SAM" id="MobiDB-lite"/>
    </source>
</evidence>
<evidence type="ECO:0000259" key="20">
    <source>
        <dbReference type="PROSITE" id="PS50195"/>
    </source>
</evidence>
<evidence type="ECO:0000256" key="4">
    <source>
        <dbReference type="ARBA" id="ARBA00010883"/>
    </source>
</evidence>
<dbReference type="GO" id="GO:0035091">
    <property type="term" value="F:phosphatidylinositol binding"/>
    <property type="evidence" value="ECO:0007669"/>
    <property type="project" value="InterPro"/>
</dbReference>
<dbReference type="Gene3D" id="1.20.1270.60">
    <property type="entry name" value="Arfaptin homology (AH) domain/BAR domain"/>
    <property type="match status" value="1"/>
</dbReference>
<keyword evidence="5" id="KW-0813">Transport</keyword>
<dbReference type="Proteomes" id="UP000566819">
    <property type="component" value="Unassembled WGS sequence"/>
</dbReference>
<accession>A0A8H4VWU3</accession>
<dbReference type="OrthoDB" id="205639at2759"/>
<evidence type="ECO:0000256" key="10">
    <source>
        <dbReference type="ARBA" id="ARBA00022857"/>
    </source>
</evidence>
<comment type="similarity">
    <text evidence="3">Belongs to the class-II pyridine nucleotide-disulfide oxidoreductase family.</text>
</comment>
<evidence type="ECO:0000256" key="5">
    <source>
        <dbReference type="ARBA" id="ARBA00022448"/>
    </source>
</evidence>
<dbReference type="FunFam" id="3.30.1520.10:FF:000035">
    <property type="entry name" value="Sorting nexin-4 protein"/>
    <property type="match status" value="1"/>
</dbReference>
<dbReference type="GO" id="GO:0019430">
    <property type="term" value="P:removal of superoxide radicals"/>
    <property type="evidence" value="ECO:0007669"/>
    <property type="project" value="InterPro"/>
</dbReference>
<dbReference type="NCBIfam" id="TIGR01292">
    <property type="entry name" value="TRX_reduct"/>
    <property type="match status" value="1"/>
</dbReference>
<feature type="coiled-coil region" evidence="18">
    <location>
        <begin position="382"/>
        <end position="416"/>
    </location>
</feature>
<comment type="similarity">
    <text evidence="4">Belongs to the sorting nexin family.</text>
</comment>